<name>A0A8H7UNQ8_9FUNG</name>
<organism evidence="3 4">
    <name type="scientific">Umbelopsis vinacea</name>
    <dbReference type="NCBI Taxonomy" id="44442"/>
    <lineage>
        <taxon>Eukaryota</taxon>
        <taxon>Fungi</taxon>
        <taxon>Fungi incertae sedis</taxon>
        <taxon>Mucoromycota</taxon>
        <taxon>Mucoromycotina</taxon>
        <taxon>Umbelopsidomycetes</taxon>
        <taxon>Umbelopsidales</taxon>
        <taxon>Umbelopsidaceae</taxon>
        <taxon>Umbelopsis</taxon>
    </lineage>
</organism>
<gene>
    <name evidence="3" type="ORF">INT44_002740</name>
</gene>
<evidence type="ECO:0000313" key="4">
    <source>
        <dbReference type="Proteomes" id="UP000612746"/>
    </source>
</evidence>
<accession>A0A8H7UNQ8</accession>
<feature type="region of interest" description="Disordered" evidence="2">
    <location>
        <begin position="24"/>
        <end position="58"/>
    </location>
</feature>
<protein>
    <submittedName>
        <fullName evidence="3">Uncharacterized protein</fullName>
    </submittedName>
</protein>
<comment type="caution">
    <text evidence="3">The sequence shown here is derived from an EMBL/GenBank/DDBJ whole genome shotgun (WGS) entry which is preliminary data.</text>
</comment>
<sequence>MDIDDDSFADNFDEDLVRAVEEQESQYFGNYTPSHAGKAEPEAKQENIQLESHGDEGNELSRLKTQLLQKERQISEQRALVEQLRTSIRYENESKASMEHQMANKDKLIANKVGTEKASTNSVKWSNMSFKDGELLSARQQIRMLDGRLRIHAKAGEQQNEPRANWDKESSMPPSTVDGQASRKRQHRALPTSMFLGPKIKRPKVLPRTKTPEVEAVNYQMQETHVTSPKKENERATINEKEKLLRSLLCETFYESEQQDIAMDVSIIGNTAQLTQLYDMFIKRFTPLQDEDMERELQDLSLLLFECLVEAPNVSLSWTLRQLTSIFSQYIMITQRNRTIKLLQPAIHALHTLTRQYDAVKEQLLRTQVQDKEKAALNNLLLSIAFFPSPDFEFQYNEAYEKREAIANLKHEPLINMDAYMASYNITLSDLEYDSEKDKMLSHKALLDVLGIFHGAFTSVQPGQSECLYFLRDKSFISLLHVDRPIVIIQHTLQVILDQLTACCMPVHVATSDQLAITGSEKLVTEPLIEQLSNNVDNFRSILDCMTDLIKYKCKDEREEIEWQSVRLAVVNIIDTVVSSDSSSELSDEMQLVLVMISTYLNMEIESTVSQRKTQLTAKSKLTLNLSVTVVHQLFQQTPIQIIHENLDSVLKETLKKSMSALKAIKEQWDSGDADGPADVKMEVAAA</sequence>
<reference evidence="3" key="1">
    <citation type="submission" date="2020-12" db="EMBL/GenBank/DDBJ databases">
        <title>Metabolic potential, ecology and presence of endohyphal bacteria is reflected in genomic diversity of Mucoromycotina.</title>
        <authorList>
            <person name="Muszewska A."/>
            <person name="Okrasinska A."/>
            <person name="Steczkiewicz K."/>
            <person name="Drgas O."/>
            <person name="Orlowska M."/>
            <person name="Perlinska-Lenart U."/>
            <person name="Aleksandrzak-Piekarczyk T."/>
            <person name="Szatraj K."/>
            <person name="Zielenkiewicz U."/>
            <person name="Pilsyk S."/>
            <person name="Malc E."/>
            <person name="Mieczkowski P."/>
            <person name="Kruszewska J.S."/>
            <person name="Biernat P."/>
            <person name="Pawlowska J."/>
        </authorList>
    </citation>
    <scope>NUCLEOTIDE SEQUENCE</scope>
    <source>
        <strain evidence="3">WA0000051536</strain>
    </source>
</reference>
<keyword evidence="4" id="KW-1185">Reference proteome</keyword>
<feature type="region of interest" description="Disordered" evidence="2">
    <location>
        <begin position="155"/>
        <end position="187"/>
    </location>
</feature>
<keyword evidence="1" id="KW-0175">Coiled coil</keyword>
<feature type="coiled-coil region" evidence="1">
    <location>
        <begin position="60"/>
        <end position="87"/>
    </location>
</feature>
<proteinExistence type="predicted"/>
<evidence type="ECO:0000256" key="2">
    <source>
        <dbReference type="SAM" id="MobiDB-lite"/>
    </source>
</evidence>
<evidence type="ECO:0000313" key="3">
    <source>
        <dbReference type="EMBL" id="KAG2186518.1"/>
    </source>
</evidence>
<dbReference type="Proteomes" id="UP000612746">
    <property type="component" value="Unassembled WGS sequence"/>
</dbReference>
<dbReference type="AlphaFoldDB" id="A0A8H7UNQ8"/>
<dbReference type="EMBL" id="JAEPRA010000004">
    <property type="protein sequence ID" value="KAG2186518.1"/>
    <property type="molecule type" value="Genomic_DNA"/>
</dbReference>
<evidence type="ECO:0000256" key="1">
    <source>
        <dbReference type="SAM" id="Coils"/>
    </source>
</evidence>
<dbReference type="OrthoDB" id="2373442at2759"/>